<reference evidence="1" key="1">
    <citation type="submission" date="2022-08" db="EMBL/GenBank/DDBJ databases">
        <title>Draft genome sequence of Lysinibacillus sp. strain KH24.</title>
        <authorList>
            <person name="Kanbe H."/>
            <person name="Itoh H."/>
        </authorList>
    </citation>
    <scope>NUCLEOTIDE SEQUENCE</scope>
    <source>
        <strain evidence="1">KH24</strain>
    </source>
</reference>
<dbReference type="Proteomes" id="UP001065593">
    <property type="component" value="Unassembled WGS sequence"/>
</dbReference>
<proteinExistence type="predicted"/>
<accession>A0ABQ5NL09</accession>
<comment type="caution">
    <text evidence="1">The sequence shown here is derived from an EMBL/GenBank/DDBJ whole genome shotgun (WGS) entry which is preliminary data.</text>
</comment>
<organism evidence="1 2">
    <name type="scientific">Lysinibacillus piscis</name>
    <dbReference type="NCBI Taxonomy" id="2518931"/>
    <lineage>
        <taxon>Bacteria</taxon>
        <taxon>Bacillati</taxon>
        <taxon>Bacillota</taxon>
        <taxon>Bacilli</taxon>
        <taxon>Bacillales</taxon>
        <taxon>Bacillaceae</taxon>
        <taxon>Lysinibacillus</taxon>
    </lineage>
</organism>
<evidence type="ECO:0000313" key="1">
    <source>
        <dbReference type="EMBL" id="GLC88988.1"/>
    </source>
</evidence>
<keyword evidence="2" id="KW-1185">Reference proteome</keyword>
<gene>
    <name evidence="1" type="ORF">LYSBPC_21150</name>
</gene>
<name>A0ABQ5NL09_9BACI</name>
<dbReference type="RefSeq" id="WP_373877043.1">
    <property type="nucleotide sequence ID" value="NZ_BRZA01000002.1"/>
</dbReference>
<dbReference type="EMBL" id="BRZA01000002">
    <property type="protein sequence ID" value="GLC88988.1"/>
    <property type="molecule type" value="Genomic_DNA"/>
</dbReference>
<sequence>MMKEQLMKAMQRGQLVHMMYMAKDGKISKRRVKVVKIAGDMFQAFCFERRAKRTFITSNVLAIIPVNKKDRSII</sequence>
<evidence type="ECO:0000313" key="2">
    <source>
        <dbReference type="Proteomes" id="UP001065593"/>
    </source>
</evidence>
<protein>
    <recommendedName>
        <fullName evidence="3">Transcriptional regulator</fullName>
    </recommendedName>
</protein>
<evidence type="ECO:0008006" key="3">
    <source>
        <dbReference type="Google" id="ProtNLM"/>
    </source>
</evidence>